<gene>
    <name evidence="2" type="ORF">SAMN05444281_1747</name>
</gene>
<dbReference type="EMBL" id="FQXQ01000003">
    <property type="protein sequence ID" value="SHH73739.1"/>
    <property type="molecule type" value="Genomic_DNA"/>
</dbReference>
<dbReference type="Pfam" id="PF04170">
    <property type="entry name" value="NlpE"/>
    <property type="match status" value="1"/>
</dbReference>
<evidence type="ECO:0000313" key="3">
    <source>
        <dbReference type="Proteomes" id="UP000184109"/>
    </source>
</evidence>
<dbReference type="AlphaFoldDB" id="A0A1M5VEQ5"/>
<keyword evidence="3" id="KW-1185">Reference proteome</keyword>
<reference evidence="3" key="1">
    <citation type="submission" date="2016-11" db="EMBL/GenBank/DDBJ databases">
        <authorList>
            <person name="Varghese N."/>
            <person name="Submissions S."/>
        </authorList>
    </citation>
    <scope>NUCLEOTIDE SEQUENCE [LARGE SCALE GENOMIC DNA]</scope>
    <source>
        <strain evidence="3">DSM 100572</strain>
    </source>
</reference>
<dbReference type="RefSeq" id="WP_073120562.1">
    <property type="nucleotide sequence ID" value="NZ_BMEN01000003.1"/>
</dbReference>
<dbReference type="Pfam" id="PF03724">
    <property type="entry name" value="META"/>
    <property type="match status" value="1"/>
</dbReference>
<sequence length="256" mass="28550">MKTNLLVFAILSIFITGCKTSEKHNSHHIDAAFLDEHSSKNSLDWAGTYTGTLPCADCSGIVTKISINDDLTYTKQIKYLGKGEDFITKKGNFTWDEIGSNIILDNKTYMVGENTLIQLNKQNENIKGALATQYVLGKMAIDKMLTDVQWELIELEGEVIEKENNTIPYFTLNSSSDDITGNAGCNNFHGNFIIKHGNRVSFTKLASTQKLCFNTPYEATLLKVLETADNYTVINDTLSLNKARMAPLAKFARVQK</sequence>
<dbReference type="Gene3D" id="2.40.128.640">
    <property type="match status" value="1"/>
</dbReference>
<dbReference type="STRING" id="1195760.SAMN05444281_1747"/>
<dbReference type="InterPro" id="IPR038670">
    <property type="entry name" value="HslJ-like_sf"/>
</dbReference>
<name>A0A1M5VEQ5_9FLAO</name>
<evidence type="ECO:0000259" key="1">
    <source>
        <dbReference type="Pfam" id="PF03724"/>
    </source>
</evidence>
<organism evidence="2 3">
    <name type="scientific">Wenyingzhuangia marina</name>
    <dbReference type="NCBI Taxonomy" id="1195760"/>
    <lineage>
        <taxon>Bacteria</taxon>
        <taxon>Pseudomonadati</taxon>
        <taxon>Bacteroidota</taxon>
        <taxon>Flavobacteriia</taxon>
        <taxon>Flavobacteriales</taxon>
        <taxon>Flavobacteriaceae</taxon>
        <taxon>Wenyingzhuangia</taxon>
    </lineage>
</organism>
<dbReference type="Gene3D" id="2.40.128.270">
    <property type="match status" value="1"/>
</dbReference>
<protein>
    <submittedName>
        <fullName evidence="2">META domain-containing protein</fullName>
    </submittedName>
</protein>
<accession>A0A1M5VEQ5</accession>
<dbReference type="PANTHER" id="PTHR35535">
    <property type="entry name" value="HEAT SHOCK PROTEIN HSLJ"/>
    <property type="match status" value="1"/>
</dbReference>
<proteinExistence type="predicted"/>
<dbReference type="InterPro" id="IPR053147">
    <property type="entry name" value="Hsp_HslJ-like"/>
</dbReference>
<dbReference type="InterPro" id="IPR007298">
    <property type="entry name" value="Cu-R_lipoprotein_NlpE"/>
</dbReference>
<dbReference type="PANTHER" id="PTHR35535:SF1">
    <property type="entry name" value="HEAT SHOCK PROTEIN HSLJ"/>
    <property type="match status" value="1"/>
</dbReference>
<dbReference type="InterPro" id="IPR005184">
    <property type="entry name" value="DUF306_Meta_HslJ"/>
</dbReference>
<dbReference type="PROSITE" id="PS51257">
    <property type="entry name" value="PROKAR_LIPOPROTEIN"/>
    <property type="match status" value="1"/>
</dbReference>
<feature type="domain" description="DUF306" evidence="1">
    <location>
        <begin position="143"/>
        <end position="251"/>
    </location>
</feature>
<evidence type="ECO:0000313" key="2">
    <source>
        <dbReference type="EMBL" id="SHH73739.1"/>
    </source>
</evidence>
<dbReference type="OrthoDB" id="5348860at2"/>
<dbReference type="Proteomes" id="UP000184109">
    <property type="component" value="Unassembled WGS sequence"/>
</dbReference>